<keyword evidence="2" id="KW-1185">Reference proteome</keyword>
<organism evidence="1 2">
    <name type="scientific">Pseudaminobacter salicylatoxidans</name>
    <dbReference type="NCBI Taxonomy" id="93369"/>
    <lineage>
        <taxon>Bacteria</taxon>
        <taxon>Pseudomonadati</taxon>
        <taxon>Pseudomonadota</taxon>
        <taxon>Alphaproteobacteria</taxon>
        <taxon>Hyphomicrobiales</taxon>
        <taxon>Phyllobacteriaceae</taxon>
        <taxon>Pseudaminobacter</taxon>
    </lineage>
</organism>
<evidence type="ECO:0008006" key="3">
    <source>
        <dbReference type="Google" id="ProtNLM"/>
    </source>
</evidence>
<dbReference type="RefSeq" id="WP_109613850.1">
    <property type="nucleotide sequence ID" value="NZ_QGGG01000012.1"/>
</dbReference>
<evidence type="ECO:0000313" key="1">
    <source>
        <dbReference type="EMBL" id="PWJ80575.1"/>
    </source>
</evidence>
<evidence type="ECO:0000313" key="2">
    <source>
        <dbReference type="Proteomes" id="UP000245396"/>
    </source>
</evidence>
<dbReference type="EMBL" id="QGGG01000012">
    <property type="protein sequence ID" value="PWJ80575.1"/>
    <property type="molecule type" value="Genomic_DNA"/>
</dbReference>
<protein>
    <recommendedName>
        <fullName evidence="3">Phage ABA sandwich domain-containing protein</fullName>
    </recommendedName>
</protein>
<dbReference type="OrthoDB" id="8404556at2"/>
<sequence length="116" mass="12904">MTADLIARLEKLTAPDREVDRIIDHLVCWPNEVLRNLEISIRDEWDVPAYTASLDAAVALVGRVRPGWGWGRAEDGYMQLYQPDTDYVVEAIGATPAIALLLALLRSLEAEGARDD</sequence>
<name>A0A316BZQ6_PSESE</name>
<dbReference type="Proteomes" id="UP000245396">
    <property type="component" value="Unassembled WGS sequence"/>
</dbReference>
<accession>A0A316BZQ6</accession>
<reference evidence="1 2" key="1">
    <citation type="submission" date="2018-05" db="EMBL/GenBank/DDBJ databases">
        <title>Genomic Encyclopedia of Type Strains, Phase IV (KMG-IV): sequencing the most valuable type-strain genomes for metagenomic binning, comparative biology and taxonomic classification.</title>
        <authorList>
            <person name="Goeker M."/>
        </authorList>
    </citation>
    <scope>NUCLEOTIDE SEQUENCE [LARGE SCALE GENOMIC DNA]</scope>
    <source>
        <strain evidence="1 2">DSM 6986</strain>
    </source>
</reference>
<dbReference type="AlphaFoldDB" id="A0A316BZQ6"/>
<comment type="caution">
    <text evidence="1">The sequence shown here is derived from an EMBL/GenBank/DDBJ whole genome shotgun (WGS) entry which is preliminary data.</text>
</comment>
<gene>
    <name evidence="1" type="ORF">C7441_112117</name>
</gene>
<proteinExistence type="predicted"/>